<dbReference type="GO" id="GO:0004065">
    <property type="term" value="F:arylsulfatase activity"/>
    <property type="evidence" value="ECO:0007669"/>
    <property type="project" value="TreeGrafter"/>
</dbReference>
<reference evidence="4 5" key="1">
    <citation type="submission" date="2020-08" db="EMBL/GenBank/DDBJ databases">
        <title>Genomic Encyclopedia of Type Strains, Phase IV (KMG-IV): sequencing the most valuable type-strain genomes for metagenomic binning, comparative biology and taxonomic classification.</title>
        <authorList>
            <person name="Goeker M."/>
        </authorList>
    </citation>
    <scope>NUCLEOTIDE SEQUENCE [LARGE SCALE GENOMIC DNA]</scope>
    <source>
        <strain evidence="4 5">DSM 105074</strain>
    </source>
</reference>
<dbReference type="AlphaFoldDB" id="A0A840TSW0"/>
<name>A0A840TSW0_9BACT</name>
<evidence type="ECO:0000256" key="2">
    <source>
        <dbReference type="ARBA" id="ARBA00022801"/>
    </source>
</evidence>
<dbReference type="InterPro" id="IPR017850">
    <property type="entry name" value="Alkaline_phosphatase_core_sf"/>
</dbReference>
<dbReference type="EMBL" id="JACHGF010000002">
    <property type="protein sequence ID" value="MBB5283090.1"/>
    <property type="molecule type" value="Genomic_DNA"/>
</dbReference>
<dbReference type="Pfam" id="PF00884">
    <property type="entry name" value="Sulfatase"/>
    <property type="match status" value="1"/>
</dbReference>
<dbReference type="PANTHER" id="PTHR42693:SF53">
    <property type="entry name" value="ENDO-4-O-SULFATASE"/>
    <property type="match status" value="1"/>
</dbReference>
<dbReference type="RefSeq" id="WP_246439712.1">
    <property type="nucleotide sequence ID" value="NZ_JACHGF010000002.1"/>
</dbReference>
<evidence type="ECO:0000313" key="4">
    <source>
        <dbReference type="EMBL" id="MBB5283090.1"/>
    </source>
</evidence>
<feature type="domain" description="Sulfatase N-terminal" evidence="3">
    <location>
        <begin position="34"/>
        <end position="367"/>
    </location>
</feature>
<dbReference type="CDD" id="cd16145">
    <property type="entry name" value="ARS_like"/>
    <property type="match status" value="1"/>
</dbReference>
<dbReference type="InterPro" id="IPR000917">
    <property type="entry name" value="Sulfatase_N"/>
</dbReference>
<dbReference type="Proteomes" id="UP000557307">
    <property type="component" value="Unassembled WGS sequence"/>
</dbReference>
<comment type="similarity">
    <text evidence="1">Belongs to the sulfatase family.</text>
</comment>
<sequence length="469" mass="51894">MKNRMLVVGLGVLLAALFAFTYSKKETRKVPAKPNFIFILADDLGYGDLGCYGQKRIQTPHLDQMAANGVRFTDFYTGSTVCAPSRCALMTGKHMGHAYVRGNGEIPLRAEDVVIPERLKTVGYTTGMFGKWGLGLAGNAGAPPLKGWDEFYGHTHHVAAHFQRPDSLWTIRDGQLVPEAQPKGTFANEVFTNKALAFLQDHQKEPFFLYLAFTIPHAELHLPPKYLAPYLDQNGQSTFAPEKPWADGQHYGGQPNPKAAYAGLVTSIDDYVGKVLQKLKALGLEENTVVLFASDNGTHVEGGRTSADVEYFQSSGPLRGVKRDLYDGGIRTPLLVQWKGHAPRGKVSRHVGAFWDVPATLYELAGAAAGAELDGISLVPSILQKGTQPRHEYLYWEFYERGFDQAVRQGDWKAVKQRDKGNTLELYNLKTDPGETQNVAAKYPELVARLEQILRQAHVKSPIFPLAKK</sequence>
<evidence type="ECO:0000313" key="5">
    <source>
        <dbReference type="Proteomes" id="UP000557307"/>
    </source>
</evidence>
<evidence type="ECO:0000259" key="3">
    <source>
        <dbReference type="Pfam" id="PF00884"/>
    </source>
</evidence>
<accession>A0A840TSW0</accession>
<organism evidence="4 5">
    <name type="scientific">Rhabdobacter roseus</name>
    <dbReference type="NCBI Taxonomy" id="1655419"/>
    <lineage>
        <taxon>Bacteria</taxon>
        <taxon>Pseudomonadati</taxon>
        <taxon>Bacteroidota</taxon>
        <taxon>Cytophagia</taxon>
        <taxon>Cytophagales</taxon>
        <taxon>Cytophagaceae</taxon>
        <taxon>Rhabdobacter</taxon>
    </lineage>
</organism>
<evidence type="ECO:0000256" key="1">
    <source>
        <dbReference type="ARBA" id="ARBA00008779"/>
    </source>
</evidence>
<dbReference type="InterPro" id="IPR050738">
    <property type="entry name" value="Sulfatase"/>
</dbReference>
<dbReference type="PANTHER" id="PTHR42693">
    <property type="entry name" value="ARYLSULFATASE FAMILY MEMBER"/>
    <property type="match status" value="1"/>
</dbReference>
<protein>
    <submittedName>
        <fullName evidence="4">Arylsulfatase A-like enzyme</fullName>
    </submittedName>
</protein>
<comment type="caution">
    <text evidence="4">The sequence shown here is derived from an EMBL/GenBank/DDBJ whole genome shotgun (WGS) entry which is preliminary data.</text>
</comment>
<dbReference type="SUPFAM" id="SSF53649">
    <property type="entry name" value="Alkaline phosphatase-like"/>
    <property type="match status" value="1"/>
</dbReference>
<keyword evidence="5" id="KW-1185">Reference proteome</keyword>
<keyword evidence="2" id="KW-0378">Hydrolase</keyword>
<dbReference type="Gene3D" id="3.30.1120.10">
    <property type="match status" value="1"/>
</dbReference>
<dbReference type="Gene3D" id="3.40.720.10">
    <property type="entry name" value="Alkaline Phosphatase, subunit A"/>
    <property type="match status" value="1"/>
</dbReference>
<gene>
    <name evidence="4" type="ORF">HNQ92_001216</name>
</gene>
<proteinExistence type="inferred from homology"/>